<feature type="transmembrane region" description="Helical" evidence="6">
    <location>
        <begin position="44"/>
        <end position="66"/>
    </location>
</feature>
<keyword evidence="5 6" id="KW-0472">Membrane</keyword>
<evidence type="ECO:0000256" key="1">
    <source>
        <dbReference type="ARBA" id="ARBA00004141"/>
    </source>
</evidence>
<feature type="transmembrane region" description="Helical" evidence="6">
    <location>
        <begin position="280"/>
        <end position="305"/>
    </location>
</feature>
<dbReference type="EMBL" id="CP144921">
    <property type="protein sequence ID" value="WWA29110.1"/>
    <property type="molecule type" value="Genomic_DNA"/>
</dbReference>
<feature type="transmembrane region" description="Helical" evidence="6">
    <location>
        <begin position="198"/>
        <end position="216"/>
    </location>
</feature>
<name>A0ABZ2CSU2_9BACI</name>
<keyword evidence="4 6" id="KW-1133">Transmembrane helix</keyword>
<keyword evidence="3 6" id="KW-0812">Transmembrane</keyword>
<evidence type="ECO:0000256" key="6">
    <source>
        <dbReference type="SAM" id="Phobius"/>
    </source>
</evidence>
<organism evidence="7 8">
    <name type="scientific">Shouchella rhizosphaerae</name>
    <dbReference type="NCBI Taxonomy" id="866786"/>
    <lineage>
        <taxon>Bacteria</taxon>
        <taxon>Bacillati</taxon>
        <taxon>Bacillota</taxon>
        <taxon>Bacilli</taxon>
        <taxon>Bacillales</taxon>
        <taxon>Bacillaceae</taxon>
        <taxon>Shouchella</taxon>
    </lineage>
</organism>
<dbReference type="Proteomes" id="UP001341136">
    <property type="component" value="Chromosome"/>
</dbReference>
<feature type="transmembrane region" description="Helical" evidence="6">
    <location>
        <begin position="386"/>
        <end position="408"/>
    </location>
</feature>
<gene>
    <name evidence="7" type="ORF">V5G21_15385</name>
</gene>
<evidence type="ECO:0000313" key="7">
    <source>
        <dbReference type="EMBL" id="WWA29110.1"/>
    </source>
</evidence>
<dbReference type="Pfam" id="PF01566">
    <property type="entry name" value="Nramp"/>
    <property type="match status" value="1"/>
</dbReference>
<feature type="transmembrane region" description="Helical" evidence="6">
    <location>
        <begin position="135"/>
        <end position="153"/>
    </location>
</feature>
<proteinExistence type="predicted"/>
<evidence type="ECO:0000256" key="3">
    <source>
        <dbReference type="ARBA" id="ARBA00022692"/>
    </source>
</evidence>
<dbReference type="NCBIfam" id="NF037982">
    <property type="entry name" value="Nramp_1"/>
    <property type="match status" value="1"/>
</dbReference>
<protein>
    <submittedName>
        <fullName evidence="7">Nramp family divalent metal transporter</fullName>
    </submittedName>
</protein>
<feature type="transmembrane region" description="Helical" evidence="6">
    <location>
        <begin position="237"/>
        <end position="260"/>
    </location>
</feature>
<reference evidence="7 8" key="1">
    <citation type="submission" date="2024-01" db="EMBL/GenBank/DDBJ databases">
        <title>Culturomics analysis of mouse respiratory tract.</title>
        <authorList>
            <person name="Phillips A.M."/>
            <person name="Collette N.M."/>
            <person name="Mageeney C.M."/>
            <person name="Sinha A."/>
            <person name="Hern K.E."/>
            <person name="Arkin A.P."/>
            <person name="Williams K.P."/>
            <person name="Branda S."/>
        </authorList>
    </citation>
    <scope>NUCLEOTIDE SEQUENCE [LARGE SCALE GENOMIC DNA]</scope>
    <source>
        <strain evidence="7 8">CP20</strain>
    </source>
</reference>
<feature type="transmembrane region" description="Helical" evidence="6">
    <location>
        <begin position="21"/>
        <end position="38"/>
    </location>
</feature>
<keyword evidence="2" id="KW-0813">Transport</keyword>
<feature type="transmembrane region" description="Helical" evidence="6">
    <location>
        <begin position="96"/>
        <end position="115"/>
    </location>
</feature>
<evidence type="ECO:0000313" key="8">
    <source>
        <dbReference type="Proteomes" id="UP001341136"/>
    </source>
</evidence>
<feature type="transmembrane region" description="Helical" evidence="6">
    <location>
        <begin position="326"/>
        <end position="345"/>
    </location>
</feature>
<evidence type="ECO:0000256" key="4">
    <source>
        <dbReference type="ARBA" id="ARBA00022989"/>
    </source>
</evidence>
<sequence length="416" mass="44109">MEKQQEPTNMKTSMFKNKLKAIGPGAIVTASFIGPGTVTTATRAGASFGFALLWAVIFSIIATIILQEMSARLGIITQKGLGAAIREHFAHPLLKYASMFLVLVAILVGSSAYMAGDLLGTSMGISTLTGISPNVLAPLFGIVILALGLSGSYKLVEKLMIVLVVIMSITFVTTMVVAKPPLGELFQGAFIPTVPDQSIIMIIALIGTTVVPYNLFLHSENVIERWNKPAHLADSRWDIVISISVGGLITAAILITSATMMQGMEVKNVSDLSVQLEPLLGSWALVFTSIGLFAAGFSSALASPLGAAITASSILKWSGGMRDKRFKIVFAAVILFGVVSSSLGFEPLDVLLFAQALNGMLLPFVSIMLLIIMNNKNRLGNYVNSLKMNIVGGIVVVLCTGLGIYSFVDAVRAFFG</sequence>
<comment type="subcellular location">
    <subcellularLocation>
        <location evidence="1">Membrane</location>
        <topology evidence="1">Multi-pass membrane protein</topology>
    </subcellularLocation>
</comment>
<keyword evidence="8" id="KW-1185">Reference proteome</keyword>
<feature type="transmembrane region" description="Helical" evidence="6">
    <location>
        <begin position="160"/>
        <end position="178"/>
    </location>
</feature>
<dbReference type="InterPro" id="IPR001046">
    <property type="entry name" value="NRAMP_fam"/>
</dbReference>
<accession>A0ABZ2CSU2</accession>
<dbReference type="PRINTS" id="PR00447">
    <property type="entry name" value="NATRESASSCMP"/>
</dbReference>
<evidence type="ECO:0000256" key="2">
    <source>
        <dbReference type="ARBA" id="ARBA00022448"/>
    </source>
</evidence>
<dbReference type="PANTHER" id="PTHR11706:SF33">
    <property type="entry name" value="NATURAL RESISTANCE-ASSOCIATED MACROPHAGE PROTEIN 2"/>
    <property type="match status" value="1"/>
</dbReference>
<evidence type="ECO:0000256" key="5">
    <source>
        <dbReference type="ARBA" id="ARBA00023136"/>
    </source>
</evidence>
<feature type="transmembrane region" description="Helical" evidence="6">
    <location>
        <begin position="351"/>
        <end position="374"/>
    </location>
</feature>
<dbReference type="RefSeq" id="WP_251225808.1">
    <property type="nucleotide sequence ID" value="NZ_CP144921.1"/>
</dbReference>
<dbReference type="PANTHER" id="PTHR11706">
    <property type="entry name" value="SOLUTE CARRIER PROTEIN FAMILY 11 MEMBER"/>
    <property type="match status" value="1"/>
</dbReference>